<accession>A0A8T9SVY1</accession>
<dbReference type="Proteomes" id="UP000829925">
    <property type="component" value="Chromosome"/>
</dbReference>
<dbReference type="RefSeq" id="WP_245095136.1">
    <property type="nucleotide sequence ID" value="NZ_CP095053.1"/>
</dbReference>
<evidence type="ECO:0000313" key="2">
    <source>
        <dbReference type="Proteomes" id="UP000829925"/>
    </source>
</evidence>
<reference evidence="1 2" key="1">
    <citation type="submission" date="2022-04" db="EMBL/GenBank/DDBJ databases">
        <title>Hymenobacter sp. isolated from the air.</title>
        <authorList>
            <person name="Won M."/>
            <person name="Lee C.-M."/>
            <person name="Woen H.-Y."/>
            <person name="Kwon S.-W."/>
        </authorList>
    </citation>
    <scope>NUCLEOTIDE SEQUENCE [LARGE SCALE GENOMIC DNA]</scope>
    <source>
        <strain evidence="2">5413 J-13</strain>
    </source>
</reference>
<dbReference type="EMBL" id="CP095053">
    <property type="protein sequence ID" value="UOR06228.1"/>
    <property type="molecule type" value="Genomic_DNA"/>
</dbReference>
<gene>
    <name evidence="1" type="ORF">MUN82_03830</name>
</gene>
<evidence type="ECO:0000313" key="1">
    <source>
        <dbReference type="EMBL" id="UOR06228.1"/>
    </source>
</evidence>
<dbReference type="AlphaFoldDB" id="A0A8T9SVY1"/>
<organism evidence="1 2">
    <name type="scientific">Hymenobacter aerilatus</name>
    <dbReference type="NCBI Taxonomy" id="2932251"/>
    <lineage>
        <taxon>Bacteria</taxon>
        <taxon>Pseudomonadati</taxon>
        <taxon>Bacteroidota</taxon>
        <taxon>Cytophagia</taxon>
        <taxon>Cytophagales</taxon>
        <taxon>Hymenobacteraceae</taxon>
        <taxon>Hymenobacter</taxon>
    </lineage>
</organism>
<keyword evidence="2" id="KW-1185">Reference proteome</keyword>
<dbReference type="KEGG" id="haei:MUN82_03830"/>
<sequence>MSLIQPNIFYIRSTRPLEHRAQLAAIFGELFQPDIADNTFMLAGNPEFFAPSTELQADPIPQTVHVENVLAECQRINDSGQLEQVLTVNKHSTGVAYADFQDMEGNKWRLEEQYMKTARSCGDC</sequence>
<name>A0A8T9SVY1_9BACT</name>
<proteinExistence type="predicted"/>
<protein>
    <submittedName>
        <fullName evidence="1">Uncharacterized protein</fullName>
    </submittedName>
</protein>